<reference evidence="1 2" key="2">
    <citation type="journal article" date="2022" name="Mol. Ecol. Resour.">
        <title>The genomes of chicory, endive, great burdock and yacon provide insights into Asteraceae paleo-polyploidization history and plant inulin production.</title>
        <authorList>
            <person name="Fan W."/>
            <person name="Wang S."/>
            <person name="Wang H."/>
            <person name="Wang A."/>
            <person name="Jiang F."/>
            <person name="Liu H."/>
            <person name="Zhao H."/>
            <person name="Xu D."/>
            <person name="Zhang Y."/>
        </authorList>
    </citation>
    <scope>NUCLEOTIDE SEQUENCE [LARGE SCALE GENOMIC DNA]</scope>
    <source>
        <strain evidence="2">cv. Punajuju</strain>
        <tissue evidence="1">Leaves</tissue>
    </source>
</reference>
<organism evidence="1 2">
    <name type="scientific">Cichorium intybus</name>
    <name type="common">Chicory</name>
    <dbReference type="NCBI Taxonomy" id="13427"/>
    <lineage>
        <taxon>Eukaryota</taxon>
        <taxon>Viridiplantae</taxon>
        <taxon>Streptophyta</taxon>
        <taxon>Embryophyta</taxon>
        <taxon>Tracheophyta</taxon>
        <taxon>Spermatophyta</taxon>
        <taxon>Magnoliopsida</taxon>
        <taxon>eudicotyledons</taxon>
        <taxon>Gunneridae</taxon>
        <taxon>Pentapetalae</taxon>
        <taxon>asterids</taxon>
        <taxon>campanulids</taxon>
        <taxon>Asterales</taxon>
        <taxon>Asteraceae</taxon>
        <taxon>Cichorioideae</taxon>
        <taxon>Cichorieae</taxon>
        <taxon>Cichoriinae</taxon>
        <taxon>Cichorium</taxon>
    </lineage>
</organism>
<protein>
    <submittedName>
        <fullName evidence="1">Uncharacterized protein</fullName>
    </submittedName>
</protein>
<reference evidence="2" key="1">
    <citation type="journal article" date="2022" name="Mol. Ecol. Resour.">
        <title>The genomes of chicory, endive, great burdock and yacon provide insights into Asteraceae palaeo-polyploidization history and plant inulin production.</title>
        <authorList>
            <person name="Fan W."/>
            <person name="Wang S."/>
            <person name="Wang H."/>
            <person name="Wang A."/>
            <person name="Jiang F."/>
            <person name="Liu H."/>
            <person name="Zhao H."/>
            <person name="Xu D."/>
            <person name="Zhang Y."/>
        </authorList>
    </citation>
    <scope>NUCLEOTIDE SEQUENCE [LARGE SCALE GENOMIC DNA]</scope>
    <source>
        <strain evidence="2">cv. Punajuju</strain>
    </source>
</reference>
<comment type="caution">
    <text evidence="1">The sequence shown here is derived from an EMBL/GenBank/DDBJ whole genome shotgun (WGS) entry which is preliminary data.</text>
</comment>
<evidence type="ECO:0000313" key="1">
    <source>
        <dbReference type="EMBL" id="KAI3768792.1"/>
    </source>
</evidence>
<evidence type="ECO:0000313" key="2">
    <source>
        <dbReference type="Proteomes" id="UP001055811"/>
    </source>
</evidence>
<proteinExistence type="predicted"/>
<dbReference type="EMBL" id="CM042011">
    <property type="protein sequence ID" value="KAI3768792.1"/>
    <property type="molecule type" value="Genomic_DNA"/>
</dbReference>
<sequence>MESKKKNKSQKLLIFRFYYKALRVAFIDEVETLTTSKVHIEFFSKLVKGDINGKTRYPYLRVAFIDEVEETSNEKTKRRWTKFLIIRFL</sequence>
<dbReference type="Proteomes" id="UP001055811">
    <property type="component" value="Linkage Group LG03"/>
</dbReference>
<accession>A0ACB9FDT2</accession>
<gene>
    <name evidence="1" type="ORF">L2E82_19626</name>
</gene>
<keyword evidence="2" id="KW-1185">Reference proteome</keyword>
<name>A0ACB9FDT2_CICIN</name>